<dbReference type="RefSeq" id="WP_193942403.1">
    <property type="nucleotide sequence ID" value="NZ_JADEWB010000030.1"/>
</dbReference>
<evidence type="ECO:0000313" key="2">
    <source>
        <dbReference type="EMBL" id="MBE9235961.1"/>
    </source>
</evidence>
<gene>
    <name evidence="2" type="ORF">IQ227_07930</name>
</gene>
<protein>
    <submittedName>
        <fullName evidence="2">Glycosyltransferase family 1 protein</fullName>
    </submittedName>
</protein>
<sequence>MKKFKVGIKLFGIDTFDINKQGNIQGDELIGRGWHKYLARHEKVEVADIYGAQDLMRADLDVVIHFNPFLELHPTAKNILYLQNAFPKETYPGGTVGVFEKIKDRFEGYIYTSERLKKFCGDGAVVEFATDPEFFNPQPAGKYNFPVSFVGNGIRSPDVNQRYIAPALPFGLVIYGNMWQPPLSQAWLGKLPMPDLPVLYSDCDINLNAHITQHAELDTINLRIYDILACGGFVLSDHVDSLVETFGDLVPITDGYEDEWAKISYYLSNAELRKKKAEEGRKLVLSHHSYEHRMKTVVKYLEEI</sequence>
<evidence type="ECO:0000313" key="3">
    <source>
        <dbReference type="Proteomes" id="UP000606776"/>
    </source>
</evidence>
<reference evidence="2 3" key="1">
    <citation type="submission" date="2020-10" db="EMBL/GenBank/DDBJ databases">
        <authorList>
            <person name="Castelo-Branco R."/>
            <person name="Eusebio N."/>
            <person name="Adriana R."/>
            <person name="Vieira A."/>
            <person name="Brugerolle De Fraissinette N."/>
            <person name="Rezende De Castro R."/>
            <person name="Schneider M.P."/>
            <person name="Vasconcelos V."/>
            <person name="Leao P.N."/>
        </authorList>
    </citation>
    <scope>NUCLEOTIDE SEQUENCE [LARGE SCALE GENOMIC DNA]</scope>
    <source>
        <strain evidence="2 3">LEGE 00250</strain>
    </source>
</reference>
<keyword evidence="3" id="KW-1185">Reference proteome</keyword>
<dbReference type="Gene3D" id="3.40.50.2000">
    <property type="entry name" value="Glycogen Phosphorylase B"/>
    <property type="match status" value="1"/>
</dbReference>
<organism evidence="2 3">
    <name type="scientific">Sphaerospermopsis aphanizomenoides LEGE 00250</name>
    <dbReference type="NCBI Taxonomy" id="2777972"/>
    <lineage>
        <taxon>Bacteria</taxon>
        <taxon>Bacillati</taxon>
        <taxon>Cyanobacteriota</taxon>
        <taxon>Cyanophyceae</taxon>
        <taxon>Nostocales</taxon>
        <taxon>Aphanizomenonaceae</taxon>
        <taxon>Sphaerospermopsis</taxon>
        <taxon>Sphaerospermopsis aphanizomenoides</taxon>
    </lineage>
</organism>
<dbReference type="SUPFAM" id="SSF53756">
    <property type="entry name" value="UDP-Glycosyltransferase/glycogen phosphorylase"/>
    <property type="match status" value="1"/>
</dbReference>
<dbReference type="Pfam" id="PF13524">
    <property type="entry name" value="Glyco_trans_1_2"/>
    <property type="match status" value="1"/>
</dbReference>
<dbReference type="EMBL" id="JADEWB010000030">
    <property type="protein sequence ID" value="MBE9235961.1"/>
    <property type="molecule type" value="Genomic_DNA"/>
</dbReference>
<evidence type="ECO:0000259" key="1">
    <source>
        <dbReference type="Pfam" id="PF13524"/>
    </source>
</evidence>
<name>A0ABR9VBU4_9CYAN</name>
<proteinExistence type="predicted"/>
<dbReference type="InterPro" id="IPR055259">
    <property type="entry name" value="YkvP/CgeB_Glyco_trans-like"/>
</dbReference>
<accession>A0ABR9VBU4</accession>
<feature type="domain" description="Spore protein YkvP/CgeB glycosyl transferase-like" evidence="1">
    <location>
        <begin position="170"/>
        <end position="297"/>
    </location>
</feature>
<comment type="caution">
    <text evidence="2">The sequence shown here is derived from an EMBL/GenBank/DDBJ whole genome shotgun (WGS) entry which is preliminary data.</text>
</comment>
<dbReference type="Proteomes" id="UP000606776">
    <property type="component" value="Unassembled WGS sequence"/>
</dbReference>